<dbReference type="AlphaFoldDB" id="G0AKB4"/>
<keyword evidence="2" id="KW-1185">Reference proteome</keyword>
<accession>G0AKB4</accession>
<dbReference type="Proteomes" id="UP000008392">
    <property type="component" value="Chromosome"/>
</dbReference>
<protein>
    <submittedName>
        <fullName evidence="1">Uncharacterized protein</fullName>
    </submittedName>
</protein>
<gene>
    <name evidence="1" type="ordered locus">CFU_2213</name>
</gene>
<reference evidence="1 2" key="3">
    <citation type="journal article" date="2008" name="FEMS Microbiol. Ecol.">
        <title>Identification and characterization of genes underlying chitinolysis in Collimonas fungivorans Ter331.</title>
        <authorList>
            <person name="Fritsche K."/>
            <person name="de Boer W."/>
            <person name="Gerards S."/>
            <person name="van den Berg M."/>
            <person name="van Veen J.A."/>
            <person name="Leveau J.H."/>
        </authorList>
    </citation>
    <scope>NUCLEOTIDE SEQUENCE [LARGE SCALE GENOMIC DNA]</scope>
    <source>
        <strain evidence="1 2">Ter331</strain>
    </source>
</reference>
<reference evidence="2" key="6">
    <citation type="submission" date="2011-05" db="EMBL/GenBank/DDBJ databases">
        <title>Complete sequence of Collimonas fungivorans Ter331.</title>
        <authorList>
            <person name="Leveau J.H."/>
        </authorList>
    </citation>
    <scope>NUCLEOTIDE SEQUENCE [LARGE SCALE GENOMIC DNA]</scope>
    <source>
        <strain evidence="2">Ter331</strain>
    </source>
</reference>
<reference evidence="1 2" key="1">
    <citation type="journal article" date="2004" name="Environ. Microbiol.">
        <title>Phylogeny-function analysis of (meta)genomic libraries: screening for expression of ribosomal RNA genes by large-insert library fluorescent in situ hybridization (LIL-FISH).</title>
        <authorList>
            <person name="Leveau J.H."/>
            <person name="Gerards S."/>
            <person name="de Boer W."/>
            <person name="van Veen J.A."/>
        </authorList>
    </citation>
    <scope>NUCLEOTIDE SEQUENCE [LARGE SCALE GENOMIC DNA]</scope>
    <source>
        <strain evidence="1 2">Ter331</strain>
    </source>
</reference>
<sequence>MAGALVFGLRARSADERHDRGQHLDVARLAAEFGGAAFQVVVKALHAGQVGLYAEHYFRPARGEILAALRRSGLDDDRPVLRRGGNIQRTAHIEVSAAVGDRRHPVGVGIAAAACLQQQRVGRPAAPQLMGDVEELVGAVIACIVAQGLAQAEIVSLALVDRSHHVPCCAAGRQVIECGEFARQAVRLAVGGRACRAQSYLAGERCQCAQHRQRIKPGGILVAMADAVAMVAAEAGRDRQPVGEKQQVEFAALQRLRDACVIVEFQESARIAFRVAPQHLAVGGIAGDQESGKMHHGVFSVTIGRQLLQQGLGVNLVFDLYLGLDQVQFVEDFDDLLLFGDDGGVDRHCGVVAALGRQLQHLGIDAQLRRQQGCGFLRMRLGPGVGFFQFGKQDADDVLVAVDETRVGQVEGAVVGQAGAVAQDARAGRDLLAGQVRIPQRRRVYIAGLESRAHVCRVGDVDRNDVVITQAGFFQRPHQQVLHIPAAAEGDFLALQVLDGSDRRILRHENPYAFWIGLFGGQVHGIDAGCVGKGGGRVGGMAEIDGVAVQGLGQLRTGREFEPFDFPPQRLQSLFQVAAAFQDVEGVEFLVTDAQRAFVSCKSRHCGGRCAGSQPLQYQAPLV</sequence>
<reference evidence="1 2" key="4">
    <citation type="journal article" date="2010" name="Environ. Microbiol.">
        <title>The bacterial genus Collimonas: mycophagy, weathering and other adaptive solutions to life in oligotrophic soil environments.</title>
        <authorList>
            <person name="Leveau J.H."/>
            <person name="Uroz S."/>
            <person name="de Boer W."/>
        </authorList>
    </citation>
    <scope>NUCLEOTIDE SEQUENCE [LARGE SCALE GENOMIC DNA]</scope>
    <source>
        <strain evidence="1 2">Ter331</strain>
    </source>
</reference>
<organism evidence="1 2">
    <name type="scientific">Collimonas fungivorans (strain Ter331)</name>
    <dbReference type="NCBI Taxonomy" id="1005048"/>
    <lineage>
        <taxon>Bacteria</taxon>
        <taxon>Pseudomonadati</taxon>
        <taxon>Pseudomonadota</taxon>
        <taxon>Betaproteobacteria</taxon>
        <taxon>Burkholderiales</taxon>
        <taxon>Oxalobacteraceae</taxon>
        <taxon>Collimonas</taxon>
    </lineage>
</organism>
<reference evidence="1 2" key="5">
    <citation type="journal article" date="2011" name="ISME J.">
        <title>Dual transcriptional profiling of a bacterial/fungal confrontation: Collimonas fungivorans versus Aspergillus niger.</title>
        <authorList>
            <person name="Mela F."/>
            <person name="Fritsche K."/>
            <person name="de Boer W."/>
            <person name="van Veen J.A."/>
            <person name="de Graaff L.H."/>
            <person name="van den Berg M."/>
            <person name="Leveau J.H."/>
        </authorList>
    </citation>
    <scope>NUCLEOTIDE SEQUENCE [LARGE SCALE GENOMIC DNA]</scope>
    <source>
        <strain evidence="1 2">Ter331</strain>
    </source>
</reference>
<dbReference type="HOGENOM" id="CLU_438513_0_0_4"/>
<proteinExistence type="predicted"/>
<name>G0AKB4_COLFT</name>
<reference evidence="1 2" key="2">
    <citation type="journal article" date="2006" name="J. Microbiol. Methods">
        <title>Genomic flank-sequencing of plasposon insertion sites for rapid identification of functional genes.</title>
        <authorList>
            <person name="Leveau J.H."/>
            <person name="Gerards S."/>
            <person name="Fritsche K."/>
            <person name="Zondag G."/>
            <person name="van Veen J.A."/>
        </authorList>
    </citation>
    <scope>NUCLEOTIDE SEQUENCE [LARGE SCALE GENOMIC DNA]</scope>
    <source>
        <strain evidence="1 2">Ter331</strain>
    </source>
</reference>
<evidence type="ECO:0000313" key="2">
    <source>
        <dbReference type="Proteomes" id="UP000008392"/>
    </source>
</evidence>
<evidence type="ECO:0000313" key="1">
    <source>
        <dbReference type="EMBL" id="AEK62041.1"/>
    </source>
</evidence>
<dbReference type="KEGG" id="cfu:CFU_2213"/>
<dbReference type="EMBL" id="CP002745">
    <property type="protein sequence ID" value="AEK62041.1"/>
    <property type="molecule type" value="Genomic_DNA"/>
</dbReference>